<reference evidence="2 3" key="1">
    <citation type="submission" date="2019-03" db="EMBL/GenBank/DDBJ databases">
        <title>Genomic Encyclopedia of Type Strains, Phase IV (KMG-IV): sequencing the most valuable type-strain genomes for metagenomic binning, comparative biology and taxonomic classification.</title>
        <authorList>
            <person name="Goeker M."/>
        </authorList>
    </citation>
    <scope>NUCLEOTIDE SEQUENCE [LARGE SCALE GENOMIC DNA]</scope>
    <source>
        <strain evidence="2 3">DSM 203</strain>
    </source>
</reference>
<feature type="compositionally biased region" description="Polar residues" evidence="1">
    <location>
        <begin position="1"/>
        <end position="18"/>
    </location>
</feature>
<comment type="caution">
    <text evidence="2">The sequence shown here is derived from an EMBL/GenBank/DDBJ whole genome shotgun (WGS) entry which is preliminary data.</text>
</comment>
<accession>A0A4R4AAI1</accession>
<proteinExistence type="predicted"/>
<dbReference type="EMBL" id="SMDC01000005">
    <property type="protein sequence ID" value="TCW35978.1"/>
    <property type="molecule type" value="Genomic_DNA"/>
</dbReference>
<protein>
    <submittedName>
        <fullName evidence="2">Uncharacterized protein</fullName>
    </submittedName>
</protein>
<dbReference type="Proteomes" id="UP000295247">
    <property type="component" value="Unassembled WGS sequence"/>
</dbReference>
<feature type="region of interest" description="Disordered" evidence="1">
    <location>
        <begin position="77"/>
        <end position="108"/>
    </location>
</feature>
<dbReference type="AlphaFoldDB" id="A0A4R4AAI1"/>
<sequence>MTGLTSFRQGALPNTLQRSTHRDGARSRIARSVGHARFHGVDRRPRADAERRLTLAGHPIRGWARGARFARDAACGGVGGRGPRHWAARRPVGGSRGMDPRPESGRHATRRIRALLREWRRDVPAIIGDDRAAGSSAEARWRSRVRPRLNEKTVQLHASDLGDPINRRMSDSGVDGARGLAAITLSCHAITGVETGIPATPTDLVRAWHREADLCFL</sequence>
<evidence type="ECO:0000256" key="1">
    <source>
        <dbReference type="SAM" id="MobiDB-lite"/>
    </source>
</evidence>
<evidence type="ECO:0000313" key="2">
    <source>
        <dbReference type="EMBL" id="TCW35978.1"/>
    </source>
</evidence>
<organism evidence="2 3">
    <name type="scientific">Marichromatium gracile</name>
    <name type="common">Chromatium gracile</name>
    <dbReference type="NCBI Taxonomy" id="1048"/>
    <lineage>
        <taxon>Bacteria</taxon>
        <taxon>Pseudomonadati</taxon>
        <taxon>Pseudomonadota</taxon>
        <taxon>Gammaproteobacteria</taxon>
        <taxon>Chromatiales</taxon>
        <taxon>Chromatiaceae</taxon>
        <taxon>Marichromatium</taxon>
    </lineage>
</organism>
<gene>
    <name evidence="2" type="ORF">EDC29_105153</name>
</gene>
<evidence type="ECO:0000313" key="3">
    <source>
        <dbReference type="Proteomes" id="UP000295247"/>
    </source>
</evidence>
<feature type="region of interest" description="Disordered" evidence="1">
    <location>
        <begin position="1"/>
        <end position="46"/>
    </location>
</feature>
<name>A0A4R4AAI1_MARGR</name>